<reference evidence="1" key="2">
    <citation type="submission" date="2021-09" db="EMBL/GenBank/DDBJ databases">
        <authorList>
            <person name="Gilroy R."/>
        </authorList>
    </citation>
    <scope>NUCLEOTIDE SEQUENCE</scope>
    <source>
        <strain evidence="1">CHK179-5677</strain>
    </source>
</reference>
<evidence type="ECO:0000313" key="2">
    <source>
        <dbReference type="Proteomes" id="UP000760668"/>
    </source>
</evidence>
<protein>
    <submittedName>
        <fullName evidence="1">DUF1934 domain-containing protein</fullName>
    </submittedName>
</protein>
<name>A0A921MLM4_9FIRM</name>
<dbReference type="SUPFAM" id="SSF50814">
    <property type="entry name" value="Lipocalins"/>
    <property type="match status" value="1"/>
</dbReference>
<evidence type="ECO:0000313" key="1">
    <source>
        <dbReference type="EMBL" id="HJG86868.1"/>
    </source>
</evidence>
<dbReference type="InterPro" id="IPR015231">
    <property type="entry name" value="DUF1934"/>
</dbReference>
<dbReference type="AlphaFoldDB" id="A0A921MLM4"/>
<dbReference type="Pfam" id="PF09148">
    <property type="entry name" value="DUF1934"/>
    <property type="match status" value="1"/>
</dbReference>
<organism evidence="1 2">
    <name type="scientific">Pseudoflavonifractor capillosus</name>
    <dbReference type="NCBI Taxonomy" id="106588"/>
    <lineage>
        <taxon>Bacteria</taxon>
        <taxon>Bacillati</taxon>
        <taxon>Bacillota</taxon>
        <taxon>Clostridia</taxon>
        <taxon>Eubacteriales</taxon>
        <taxon>Oscillospiraceae</taxon>
        <taxon>Pseudoflavonifractor</taxon>
    </lineage>
</organism>
<dbReference type="InterPro" id="IPR012674">
    <property type="entry name" value="Calycin"/>
</dbReference>
<reference evidence="1" key="1">
    <citation type="journal article" date="2021" name="PeerJ">
        <title>Extensive microbial diversity within the chicken gut microbiome revealed by metagenomics and culture.</title>
        <authorList>
            <person name="Gilroy R."/>
            <person name="Ravi A."/>
            <person name="Getino M."/>
            <person name="Pursley I."/>
            <person name="Horton D.L."/>
            <person name="Alikhan N.F."/>
            <person name="Baker D."/>
            <person name="Gharbi K."/>
            <person name="Hall N."/>
            <person name="Watson M."/>
            <person name="Adriaenssens E.M."/>
            <person name="Foster-Nyarko E."/>
            <person name="Jarju S."/>
            <person name="Secka A."/>
            <person name="Antonio M."/>
            <person name="Oren A."/>
            <person name="Chaudhuri R.R."/>
            <person name="La Ragione R."/>
            <person name="Hildebrand F."/>
            <person name="Pallen M.J."/>
        </authorList>
    </citation>
    <scope>NUCLEOTIDE SEQUENCE</scope>
    <source>
        <strain evidence="1">CHK179-5677</strain>
    </source>
</reference>
<dbReference type="EMBL" id="DYUC01000076">
    <property type="protein sequence ID" value="HJG86868.1"/>
    <property type="molecule type" value="Genomic_DNA"/>
</dbReference>
<sequence>MDKSVIISIKGRQSYENVEDETIELVTEGLLAKEGEGAYTLSYQESELTGLEGTLTTFQIEDGRITLMRHGEVNSQMVFEEGRRHLSMYNTPYGALAVGIKTHRMDCRMDDHGGSIEINYAIEIEHAVAGQNLFQIQVREKPPVLMQ</sequence>
<accession>A0A921MLM4</accession>
<comment type="caution">
    <text evidence="1">The sequence shown here is derived from an EMBL/GenBank/DDBJ whole genome shotgun (WGS) entry which is preliminary data.</text>
</comment>
<proteinExistence type="predicted"/>
<gene>
    <name evidence="1" type="ORF">K8V01_07600</name>
</gene>
<dbReference type="RefSeq" id="WP_295369926.1">
    <property type="nucleotide sequence ID" value="NZ_DYUC01000076.1"/>
</dbReference>
<dbReference type="Proteomes" id="UP000760668">
    <property type="component" value="Unassembled WGS sequence"/>
</dbReference>
<dbReference type="Gene3D" id="2.40.128.20">
    <property type="match status" value="1"/>
</dbReference>